<protein>
    <submittedName>
        <fullName evidence="6">C2 domain-containing protein</fullName>
    </submittedName>
</protein>
<dbReference type="Gene3D" id="2.60.40.150">
    <property type="entry name" value="C2 domain"/>
    <property type="match status" value="3"/>
</dbReference>
<dbReference type="SUPFAM" id="SSF49562">
    <property type="entry name" value="C2 domain (Calcium/lipid-binding domain, CaLB)"/>
    <property type="match status" value="3"/>
</dbReference>
<keyword evidence="3" id="KW-0812">Transmembrane</keyword>
<keyword evidence="1" id="KW-0479">Metal-binding</keyword>
<keyword evidence="3" id="KW-0472">Membrane</keyword>
<dbReference type="GO" id="GO:0005509">
    <property type="term" value="F:calcium ion binding"/>
    <property type="evidence" value="ECO:0007669"/>
    <property type="project" value="TreeGrafter"/>
</dbReference>
<keyword evidence="2" id="KW-0106">Calcium</keyword>
<dbReference type="PANTHER" id="PTHR45911:SF4">
    <property type="entry name" value="MULTIPLE C2 AND TRANSMEMBRANE DOMAIN-CONTAINING PROTEIN"/>
    <property type="match status" value="1"/>
</dbReference>
<evidence type="ECO:0000313" key="6">
    <source>
        <dbReference type="WBParaSite" id="TMUE_1000004269.1"/>
    </source>
</evidence>
<dbReference type="STRING" id="70415.A0A5S6QAN4"/>
<evidence type="ECO:0000256" key="2">
    <source>
        <dbReference type="ARBA" id="ARBA00022837"/>
    </source>
</evidence>
<name>A0A5S6QAN4_TRIMR</name>
<sequence>MENVRRNCGREESWNVQILLKRGKSLAVCDSSGSSDPYVKFKYNGKLVHKSKIIYQNVNPIWNEQFSFITSDMSHPLQIQVYDYDRFASDDFMGSAKLHLNAFRENKIYEVQISLARNDSSSAVGFLFVQVLISQPMKEVDEKQYASTPVVSTLETSKRNGRVESHQSTVVNVSLVKGRGLLPIVINEVANLPDPFVKLKIGNERLKSKAVTKTLEPEWNEKFNFHLHGAKKDEEIELIVHDRRKDVFLGKGIFKLSQITEDGTYAGWVDLQDCAGQLFLAVSLSNSADSPVSNSSCFSRCSTFDESNLQQRYSLSKSFSNIQDVGCLMLTVFKAQGLAAADIGGKSDPFCVLELVNARFQTRTEYKTLNPEWNQTFMFSVKDMYSVLEITVYDEDPNGRTEFLGKIAIPLYKIEDGRKRWYRLKNSKLTQVAKGRILLEGKIYWNPIRASLRTFMPKEKKFIGQDKKFKRQIFMRYVNRLRSSASSIVDLIMLIKQLLRWENPVKSVLALITFIIVVYIFELYMVPLIMLTIFAQKFVKKHFSSEEAEDKSQESEWEDTEETEERKSLRSKLVAVQEAMCTVQGVLGYLACLVERIRNLFNFTEPFLSSIACLALVAGFFILYYVPIRWLIIIWGINKFTKRLRDPNAIQNNEVLDFLSRIPSEDEQKMFEDLLCENAMRYGANGQ</sequence>
<dbReference type="SMART" id="SM00239">
    <property type="entry name" value="C2"/>
    <property type="match status" value="3"/>
</dbReference>
<dbReference type="CDD" id="cd08377">
    <property type="entry name" value="C2C_MCTP_PRT"/>
    <property type="match status" value="1"/>
</dbReference>
<dbReference type="PRINTS" id="PR00360">
    <property type="entry name" value="C2DOMAIN"/>
</dbReference>
<organism evidence="5 6">
    <name type="scientific">Trichuris muris</name>
    <name type="common">Mouse whipworm</name>
    <dbReference type="NCBI Taxonomy" id="70415"/>
    <lineage>
        <taxon>Eukaryota</taxon>
        <taxon>Metazoa</taxon>
        <taxon>Ecdysozoa</taxon>
        <taxon>Nematoda</taxon>
        <taxon>Enoplea</taxon>
        <taxon>Dorylaimia</taxon>
        <taxon>Trichinellida</taxon>
        <taxon>Trichuridae</taxon>
        <taxon>Trichuris</taxon>
    </lineage>
</organism>
<dbReference type="Pfam" id="PF00168">
    <property type="entry name" value="C2"/>
    <property type="match status" value="3"/>
</dbReference>
<dbReference type="WBParaSite" id="TMUE_1000004269.1">
    <property type="protein sequence ID" value="TMUE_1000004269.1"/>
    <property type="gene ID" value="WBGene00289665"/>
</dbReference>
<feature type="domain" description="C2" evidence="4">
    <location>
        <begin position="303"/>
        <end position="426"/>
    </location>
</feature>
<evidence type="ECO:0000256" key="3">
    <source>
        <dbReference type="SAM" id="Phobius"/>
    </source>
</evidence>
<feature type="domain" description="C2" evidence="4">
    <location>
        <begin position="150"/>
        <end position="269"/>
    </location>
</feature>
<feature type="transmembrane region" description="Helical" evidence="3">
    <location>
        <begin position="507"/>
        <end position="535"/>
    </location>
</feature>
<dbReference type="FunFam" id="2.60.40.150:FF:000167">
    <property type="entry name" value="Multiple C2 domains, transmembrane 2a"/>
    <property type="match status" value="1"/>
</dbReference>
<dbReference type="AlphaFoldDB" id="A0A5S6QAN4"/>
<reference evidence="6" key="1">
    <citation type="submission" date="2019-12" db="UniProtKB">
        <authorList>
            <consortium name="WormBaseParasite"/>
        </authorList>
    </citation>
    <scope>IDENTIFICATION</scope>
</reference>
<dbReference type="GO" id="GO:0030672">
    <property type="term" value="C:synaptic vesicle membrane"/>
    <property type="evidence" value="ECO:0007669"/>
    <property type="project" value="TreeGrafter"/>
</dbReference>
<feature type="domain" description="C2" evidence="4">
    <location>
        <begin position="1"/>
        <end position="113"/>
    </location>
</feature>
<feature type="transmembrane region" description="Helical" evidence="3">
    <location>
        <begin position="607"/>
        <end position="635"/>
    </location>
</feature>
<dbReference type="PROSITE" id="PS50004">
    <property type="entry name" value="C2"/>
    <property type="match status" value="3"/>
</dbReference>
<keyword evidence="3" id="KW-1133">Transmembrane helix</keyword>
<evidence type="ECO:0000259" key="4">
    <source>
        <dbReference type="PROSITE" id="PS50004"/>
    </source>
</evidence>
<dbReference type="PANTHER" id="PTHR45911">
    <property type="entry name" value="C2 DOMAIN-CONTAINING PROTEIN"/>
    <property type="match status" value="1"/>
</dbReference>
<accession>A0A5S6QAN4</accession>
<evidence type="ECO:0000256" key="1">
    <source>
        <dbReference type="ARBA" id="ARBA00022723"/>
    </source>
</evidence>
<dbReference type="Proteomes" id="UP000046395">
    <property type="component" value="Unassembled WGS sequence"/>
</dbReference>
<dbReference type="InterPro" id="IPR035892">
    <property type="entry name" value="C2_domain_sf"/>
</dbReference>
<dbReference type="GO" id="GO:0046928">
    <property type="term" value="P:regulation of neurotransmitter secretion"/>
    <property type="evidence" value="ECO:0007669"/>
    <property type="project" value="TreeGrafter"/>
</dbReference>
<dbReference type="InterPro" id="IPR000008">
    <property type="entry name" value="C2_dom"/>
</dbReference>
<keyword evidence="5" id="KW-1185">Reference proteome</keyword>
<evidence type="ECO:0000313" key="5">
    <source>
        <dbReference type="Proteomes" id="UP000046395"/>
    </source>
</evidence>
<proteinExistence type="predicted"/>